<sequence length="65" mass="7020">DCSKVTASGVSYLLECKSVEDLLLRHNGSGIQKNFVLIAALKLPLLRTLSLDLCDACESGFDTPH</sequence>
<organism evidence="1 2">
    <name type="scientific">Taxus chinensis</name>
    <name type="common">Chinese yew</name>
    <name type="synonym">Taxus wallichiana var. chinensis</name>
    <dbReference type="NCBI Taxonomy" id="29808"/>
    <lineage>
        <taxon>Eukaryota</taxon>
        <taxon>Viridiplantae</taxon>
        <taxon>Streptophyta</taxon>
        <taxon>Embryophyta</taxon>
        <taxon>Tracheophyta</taxon>
        <taxon>Spermatophyta</taxon>
        <taxon>Pinopsida</taxon>
        <taxon>Pinidae</taxon>
        <taxon>Conifers II</taxon>
        <taxon>Cupressales</taxon>
        <taxon>Taxaceae</taxon>
        <taxon>Taxus</taxon>
    </lineage>
</organism>
<gene>
    <name evidence="1" type="ORF">KI387_017089</name>
</gene>
<feature type="non-terminal residue" evidence="1">
    <location>
        <position position="1"/>
    </location>
</feature>
<evidence type="ECO:0000313" key="1">
    <source>
        <dbReference type="EMBL" id="KAH9322450.1"/>
    </source>
</evidence>
<dbReference type="EMBL" id="JAHRHJ020000003">
    <property type="protein sequence ID" value="KAH9322450.1"/>
    <property type="molecule type" value="Genomic_DNA"/>
</dbReference>
<feature type="non-terminal residue" evidence="1">
    <location>
        <position position="65"/>
    </location>
</feature>
<evidence type="ECO:0000313" key="2">
    <source>
        <dbReference type="Proteomes" id="UP000824469"/>
    </source>
</evidence>
<accession>A0AA38GI93</accession>
<dbReference type="Proteomes" id="UP000824469">
    <property type="component" value="Unassembled WGS sequence"/>
</dbReference>
<reference evidence="1 2" key="1">
    <citation type="journal article" date="2021" name="Nat. Plants">
        <title>The Taxus genome provides insights into paclitaxel biosynthesis.</title>
        <authorList>
            <person name="Xiong X."/>
            <person name="Gou J."/>
            <person name="Liao Q."/>
            <person name="Li Y."/>
            <person name="Zhou Q."/>
            <person name="Bi G."/>
            <person name="Li C."/>
            <person name="Du R."/>
            <person name="Wang X."/>
            <person name="Sun T."/>
            <person name="Guo L."/>
            <person name="Liang H."/>
            <person name="Lu P."/>
            <person name="Wu Y."/>
            <person name="Zhang Z."/>
            <person name="Ro D.K."/>
            <person name="Shang Y."/>
            <person name="Huang S."/>
            <person name="Yan J."/>
        </authorList>
    </citation>
    <scope>NUCLEOTIDE SEQUENCE [LARGE SCALE GENOMIC DNA]</scope>
    <source>
        <strain evidence="1">Ta-2019</strain>
    </source>
</reference>
<comment type="caution">
    <text evidence="1">The sequence shown here is derived from an EMBL/GenBank/DDBJ whole genome shotgun (WGS) entry which is preliminary data.</text>
</comment>
<dbReference type="AlphaFoldDB" id="A0AA38GI93"/>
<keyword evidence="2" id="KW-1185">Reference proteome</keyword>
<protein>
    <submittedName>
        <fullName evidence="1">Uncharacterized protein</fullName>
    </submittedName>
</protein>
<name>A0AA38GI93_TAXCH</name>
<proteinExistence type="predicted"/>